<proteinExistence type="inferred from homology"/>
<reference evidence="5" key="1">
    <citation type="journal article" date="2020" name="J. Eukaryot. Microbiol.">
        <title>De novo Sequencing, Assembly and Annotation of the Transcriptome for the Free-Living Testate Amoeba Arcella intermedia.</title>
        <authorList>
            <person name="Ribeiro G.M."/>
            <person name="Porfirio-Sousa A.L."/>
            <person name="Maurer-Alcala X.X."/>
            <person name="Katz L.A."/>
            <person name="Lahr D.J.G."/>
        </authorList>
    </citation>
    <scope>NUCLEOTIDE SEQUENCE</scope>
</reference>
<dbReference type="InterPro" id="IPR052178">
    <property type="entry name" value="Sec_Metab_Biosynth_SDR"/>
</dbReference>
<dbReference type="PANTHER" id="PTHR43618">
    <property type="entry name" value="7-ALPHA-HYDROXYSTEROID DEHYDROGENASE"/>
    <property type="match status" value="1"/>
</dbReference>
<dbReference type="Gene3D" id="3.40.50.720">
    <property type="entry name" value="NAD(P)-binding Rossmann-like Domain"/>
    <property type="match status" value="1"/>
</dbReference>
<dbReference type="InterPro" id="IPR002347">
    <property type="entry name" value="SDR_fam"/>
</dbReference>
<name>A0A6B2LE53_9EUKA</name>
<keyword evidence="2" id="KW-0521">NADP</keyword>
<evidence type="ECO:0000313" key="5">
    <source>
        <dbReference type="EMBL" id="NDV35329.1"/>
    </source>
</evidence>
<dbReference type="Pfam" id="PF00106">
    <property type="entry name" value="adh_short"/>
    <property type="match status" value="1"/>
</dbReference>
<sequence>MMEVEIGSLFDVSGKVVVVSGGGRGIGEMISSTFVAAGVERIYLASRSKVALESTAMKLNKIREGSCHIIEADLSTVEGCQKVASVVASKEKAVHVLVNNSGATWGAPIESFPEKGWNKVMDLNVKGLFFLTQALLPLLKAGATKEDPSRVINIGSVNGENIPFYEAYSYSASKAAVHHLTRHLASRLAHDNITVNAIAAGPFPTKMLSFIEETNLSKGVPLSRVGSSTDIGGACIFLSSKASSWITGVTLPVDGGVLVKASI</sequence>
<evidence type="ECO:0000256" key="2">
    <source>
        <dbReference type="ARBA" id="ARBA00022857"/>
    </source>
</evidence>
<keyword evidence="3" id="KW-0560">Oxidoreductase</keyword>
<dbReference type="EMBL" id="GIBP01006360">
    <property type="protein sequence ID" value="NDV35329.1"/>
    <property type="molecule type" value="Transcribed_RNA"/>
</dbReference>
<dbReference type="SUPFAM" id="SSF51735">
    <property type="entry name" value="NAD(P)-binding Rossmann-fold domains"/>
    <property type="match status" value="1"/>
</dbReference>
<dbReference type="PRINTS" id="PR00081">
    <property type="entry name" value="GDHRDH"/>
</dbReference>
<dbReference type="PROSITE" id="PS00061">
    <property type="entry name" value="ADH_SHORT"/>
    <property type="match status" value="1"/>
</dbReference>
<evidence type="ECO:0000256" key="1">
    <source>
        <dbReference type="ARBA" id="ARBA00006484"/>
    </source>
</evidence>
<dbReference type="InterPro" id="IPR020904">
    <property type="entry name" value="Sc_DH/Rdtase_CS"/>
</dbReference>
<dbReference type="FunFam" id="3.40.50.720:FF:000084">
    <property type="entry name" value="Short-chain dehydrogenase reductase"/>
    <property type="match status" value="1"/>
</dbReference>
<organism evidence="5">
    <name type="scientific">Arcella intermedia</name>
    <dbReference type="NCBI Taxonomy" id="1963864"/>
    <lineage>
        <taxon>Eukaryota</taxon>
        <taxon>Amoebozoa</taxon>
        <taxon>Tubulinea</taxon>
        <taxon>Elardia</taxon>
        <taxon>Arcellinida</taxon>
        <taxon>Sphaerothecina</taxon>
        <taxon>Arcellidae</taxon>
        <taxon>Arcella</taxon>
    </lineage>
</organism>
<dbReference type="PANTHER" id="PTHR43618:SF8">
    <property type="entry name" value="7ALPHA-HYDROXYSTEROID DEHYDROGENASE"/>
    <property type="match status" value="1"/>
</dbReference>
<dbReference type="AlphaFoldDB" id="A0A6B2LE53"/>
<protein>
    <submittedName>
        <fullName evidence="5">Uncharacterized protein</fullName>
    </submittedName>
</protein>
<dbReference type="InterPro" id="IPR036291">
    <property type="entry name" value="NAD(P)-bd_dom_sf"/>
</dbReference>
<dbReference type="PRINTS" id="PR00080">
    <property type="entry name" value="SDRFAMILY"/>
</dbReference>
<comment type="similarity">
    <text evidence="1 4">Belongs to the short-chain dehydrogenases/reductases (SDR) family.</text>
</comment>
<accession>A0A6B2LE53</accession>
<evidence type="ECO:0000256" key="3">
    <source>
        <dbReference type="ARBA" id="ARBA00023002"/>
    </source>
</evidence>
<dbReference type="GO" id="GO:0016491">
    <property type="term" value="F:oxidoreductase activity"/>
    <property type="evidence" value="ECO:0007669"/>
    <property type="project" value="UniProtKB-KW"/>
</dbReference>
<evidence type="ECO:0000256" key="4">
    <source>
        <dbReference type="RuleBase" id="RU000363"/>
    </source>
</evidence>